<dbReference type="RefSeq" id="XP_071918148.1">
    <property type="nucleotide sequence ID" value="XM_072062047.1"/>
</dbReference>
<evidence type="ECO:0000313" key="3">
    <source>
        <dbReference type="RefSeq" id="XP_071918148.1"/>
    </source>
</evidence>
<gene>
    <name evidence="3" type="primary">LOC113703651</name>
</gene>
<accession>A0ABM4VF38</accession>
<dbReference type="PANTHER" id="PTHR36723:SF1">
    <property type="entry name" value="F22C12.19"/>
    <property type="match status" value="1"/>
</dbReference>
<dbReference type="PANTHER" id="PTHR36723">
    <property type="entry name" value="F22C12.19"/>
    <property type="match status" value="1"/>
</dbReference>
<evidence type="ECO:0000256" key="1">
    <source>
        <dbReference type="SAM" id="MobiDB-lite"/>
    </source>
</evidence>
<keyword evidence="2" id="KW-1185">Reference proteome</keyword>
<evidence type="ECO:0000313" key="2">
    <source>
        <dbReference type="Proteomes" id="UP001652660"/>
    </source>
</evidence>
<feature type="region of interest" description="Disordered" evidence="1">
    <location>
        <begin position="635"/>
        <end position="654"/>
    </location>
</feature>
<organism evidence="2 3">
    <name type="scientific">Coffea arabica</name>
    <name type="common">Arabian coffee</name>
    <dbReference type="NCBI Taxonomy" id="13443"/>
    <lineage>
        <taxon>Eukaryota</taxon>
        <taxon>Viridiplantae</taxon>
        <taxon>Streptophyta</taxon>
        <taxon>Embryophyta</taxon>
        <taxon>Tracheophyta</taxon>
        <taxon>Spermatophyta</taxon>
        <taxon>Magnoliopsida</taxon>
        <taxon>eudicotyledons</taxon>
        <taxon>Gunneridae</taxon>
        <taxon>Pentapetalae</taxon>
        <taxon>asterids</taxon>
        <taxon>lamiids</taxon>
        <taxon>Gentianales</taxon>
        <taxon>Rubiaceae</taxon>
        <taxon>Ixoroideae</taxon>
        <taxon>Gardenieae complex</taxon>
        <taxon>Bertiereae - Coffeeae clade</taxon>
        <taxon>Coffeeae</taxon>
        <taxon>Coffea</taxon>
    </lineage>
</organism>
<protein>
    <submittedName>
        <fullName evidence="3">Uncharacterized protein isoform X1</fullName>
    </submittedName>
</protein>
<feature type="compositionally biased region" description="Polar residues" evidence="1">
    <location>
        <begin position="206"/>
        <end position="215"/>
    </location>
</feature>
<feature type="compositionally biased region" description="Low complexity" evidence="1">
    <location>
        <begin position="155"/>
        <end position="164"/>
    </location>
</feature>
<dbReference type="Proteomes" id="UP001652660">
    <property type="component" value="Chromosome 8e"/>
</dbReference>
<feature type="region of interest" description="Disordered" evidence="1">
    <location>
        <begin position="201"/>
        <end position="224"/>
    </location>
</feature>
<dbReference type="GeneID" id="113703651"/>
<proteinExistence type="predicted"/>
<sequence>MDTVGLALPEAVVAVSKLMGSEGFSSGGSGGVGAAVGIVQAGRPEGNSVTIRPSFDACSHRAGAPTMGERERNMGKRTECEHLVIKMPVMREAKIPPEPAFQYKVPDTGRFVPNGQLSNLHLGDASEELKLLSMNASQSLTTNPEAKQLHRRSGKVSGSNSGGSKRSRIVQLELSTGETGLEDMKGSSSRTGYCPAKFTVAEKSQMPKQRNNSNAKRNDKRNGRIPKSRCDSFCLKNGLVSFSSVAGGGNFVAVYGSKSDIFDGTKPVDELPLSELLDGSYNCPSLVKDKGKAVENSNENLLHLVRKAASLIWRQSPVHSQNPANINDVDNQNVSMGPFSIGACPTSRMDGEKEDSCTVNQPSNYKDSCGHMKPLAVAVDSPLCPPKDILERLALPPSKDLDSLLLDAVRPASSSRTGTDLRLGKTVFHRTGLPPFSWSHNSSGHVKSGSDTVKLSANRTTCPGRWVKVGNTLTPVKGSNLSMLDLKSLTYNHRLVPSGNLPSTPLGVENASSICLNISSREQGVSSSAAFSASQDPSDELSPRLLAAAQTLYEIASHSTRQNSHEMMKWLKQPSQKTMKACTLKLSQKSEKFFVPPKASIGPDNLVKVADGMFPSKKLRLSADEKTDAVCHIKPGKRAPTNWSAPRSIRSSPSKLFRDSVPEMKNYNRHIVNKSYMMPPPSRVADKACNSRQKLKKIVPMDWNSTASDLD</sequence>
<feature type="compositionally biased region" description="Polar residues" evidence="1">
    <location>
        <begin position="641"/>
        <end position="654"/>
    </location>
</feature>
<feature type="region of interest" description="Disordered" evidence="1">
    <location>
        <begin position="139"/>
        <end position="169"/>
    </location>
</feature>
<reference evidence="3" key="1">
    <citation type="submission" date="2025-08" db="UniProtKB">
        <authorList>
            <consortium name="RefSeq"/>
        </authorList>
    </citation>
    <scope>IDENTIFICATION</scope>
    <source>
        <tissue evidence="3">Leaves</tissue>
    </source>
</reference>
<name>A0ABM4VF38_COFAR</name>